<feature type="region of interest" description="Disordered" evidence="2">
    <location>
        <begin position="490"/>
        <end position="510"/>
    </location>
</feature>
<dbReference type="Pfam" id="PF10551">
    <property type="entry name" value="MULE"/>
    <property type="match status" value="1"/>
</dbReference>
<comment type="subcellular location">
    <subcellularLocation>
        <location evidence="1">Nucleus</location>
    </subcellularLocation>
</comment>
<evidence type="ECO:0000313" key="5">
    <source>
        <dbReference type="Proteomes" id="UP000004995"/>
    </source>
</evidence>
<proteinExistence type="inferred from homology"/>
<reference evidence="5" key="1">
    <citation type="journal article" date="2012" name="Nat. Biotechnol.">
        <title>Reference genome sequence of the model plant Setaria.</title>
        <authorList>
            <person name="Bennetzen J.L."/>
            <person name="Schmutz J."/>
            <person name="Wang H."/>
            <person name="Percifield R."/>
            <person name="Hawkins J."/>
            <person name="Pontaroli A.C."/>
            <person name="Estep M."/>
            <person name="Feng L."/>
            <person name="Vaughn J.N."/>
            <person name="Grimwood J."/>
            <person name="Jenkins J."/>
            <person name="Barry K."/>
            <person name="Lindquist E."/>
            <person name="Hellsten U."/>
            <person name="Deshpande S."/>
            <person name="Wang X."/>
            <person name="Wu X."/>
            <person name="Mitros T."/>
            <person name="Triplett J."/>
            <person name="Yang X."/>
            <person name="Ye C.Y."/>
            <person name="Mauro-Herrera M."/>
            <person name="Wang L."/>
            <person name="Li P."/>
            <person name="Sharma M."/>
            <person name="Sharma R."/>
            <person name="Ronald P.C."/>
            <person name="Panaud O."/>
            <person name="Kellogg E.A."/>
            <person name="Brutnell T.P."/>
            <person name="Doust A.N."/>
            <person name="Tuskan G.A."/>
            <person name="Rokhsar D."/>
            <person name="Devos K.M."/>
        </authorList>
    </citation>
    <scope>NUCLEOTIDE SEQUENCE [LARGE SCALE GENOMIC DNA]</scope>
    <source>
        <strain evidence="5">cv. Yugu1</strain>
    </source>
</reference>
<dbReference type="InterPro" id="IPR031052">
    <property type="entry name" value="FHY3/FAR1"/>
</dbReference>
<keyword evidence="1" id="KW-0479">Metal-binding</keyword>
<evidence type="ECO:0000259" key="3">
    <source>
        <dbReference type="Pfam" id="PF10551"/>
    </source>
</evidence>
<dbReference type="InterPro" id="IPR018289">
    <property type="entry name" value="MULE_transposase_dom"/>
</dbReference>
<comment type="function">
    <text evidence="1">Putative transcription activator involved in regulating light control of development.</text>
</comment>
<evidence type="ECO:0000256" key="1">
    <source>
        <dbReference type="RuleBase" id="RU367018"/>
    </source>
</evidence>
<keyword evidence="1" id="KW-0862">Zinc</keyword>
<feature type="domain" description="MULE transposase" evidence="3">
    <location>
        <begin position="159"/>
        <end position="210"/>
    </location>
</feature>
<keyword evidence="5" id="KW-1185">Reference proteome</keyword>
<name>K3YLP5_SETIT</name>
<comment type="similarity">
    <text evidence="1">Belongs to the FHY3/FAR1 family.</text>
</comment>
<keyword evidence="1" id="KW-0863">Zinc-finger</keyword>
<dbReference type="STRING" id="4555.K3YLP5"/>
<dbReference type="EnsemblPlants" id="KQL02262">
    <property type="protein sequence ID" value="KQL02262"/>
    <property type="gene ID" value="SETIT_015169mg"/>
</dbReference>
<dbReference type="InParanoid" id="K3YLP5"/>
<dbReference type="GO" id="GO:0005634">
    <property type="term" value="C:nucleus"/>
    <property type="evidence" value="ECO:0007669"/>
    <property type="project" value="UniProtKB-SubCell"/>
</dbReference>
<evidence type="ECO:0000313" key="4">
    <source>
        <dbReference type="EnsemblPlants" id="KQL02262"/>
    </source>
</evidence>
<dbReference type="eggNOG" id="ENOG502QR1G">
    <property type="taxonomic scope" value="Eukaryota"/>
</dbReference>
<dbReference type="Proteomes" id="UP000004995">
    <property type="component" value="Unassembled WGS sequence"/>
</dbReference>
<dbReference type="PANTHER" id="PTHR31669:SF217">
    <property type="entry name" value="PROTEIN FAR1-RELATED SEQUENCE"/>
    <property type="match status" value="1"/>
</dbReference>
<dbReference type="GO" id="GO:0006355">
    <property type="term" value="P:regulation of DNA-templated transcription"/>
    <property type="evidence" value="ECO:0007669"/>
    <property type="project" value="UniProtKB-UniRule"/>
</dbReference>
<evidence type="ECO:0000256" key="2">
    <source>
        <dbReference type="SAM" id="MobiDB-lite"/>
    </source>
</evidence>
<sequence>MSPCSAPLLSPVPAINPARLAVVTPLQPVSPGTMATIDPERTYLHVRCWDYCKPGEERVHEKISMRCEFKAFFLRIQKDKDPIVMGIVDQMHRCDASHNTTVNVLAELYGGWQNFTFTEMDLRNRKAATAREERKNDIPKLLEFFKEMKVHNKYFYYKVQDEQANTFEWLFGAFQNCMSGSRDPRCILTDQDSSMVAAIKKVFKKIQHRAGKLYKIPDGLKIKLLTIINHPLTPTEFESAWNELVDEYGIWEDDTIQGHWKSRKLWVVAYLKPLYCGRMTSTQRSESVNKMIKGSGFIGHMTCMCKFAHRMLNFIQHTNHTAAGETHWSQAGKLRLTLQPFDGHLSRVYIQVVYKKYREIYIYSTAFRIDPHPNEVDIYLVTHMDQSWQYAWFQHSFRVEADVRSEYIMKRYTRGARTMVMWDMHDIVTSGPGCESDQYKTKKLVEIAMVALRACRKISLGFEKGCEQLTALVEWGETIARECAPRKVRTKRRKREGKQVVNDHASSSKASGQWTCGYCGSLEHYSTGCDVNPDNANKKRGASWSL</sequence>
<keyword evidence="1" id="KW-0539">Nucleus</keyword>
<dbReference type="EMBL" id="AGNK02003946">
    <property type="status" value="NOT_ANNOTATED_CDS"/>
    <property type="molecule type" value="Genomic_DNA"/>
</dbReference>
<organism evidence="4 5">
    <name type="scientific">Setaria italica</name>
    <name type="common">Foxtail millet</name>
    <name type="synonym">Panicum italicum</name>
    <dbReference type="NCBI Taxonomy" id="4555"/>
    <lineage>
        <taxon>Eukaryota</taxon>
        <taxon>Viridiplantae</taxon>
        <taxon>Streptophyta</taxon>
        <taxon>Embryophyta</taxon>
        <taxon>Tracheophyta</taxon>
        <taxon>Spermatophyta</taxon>
        <taxon>Magnoliopsida</taxon>
        <taxon>Liliopsida</taxon>
        <taxon>Poales</taxon>
        <taxon>Poaceae</taxon>
        <taxon>PACMAD clade</taxon>
        <taxon>Panicoideae</taxon>
        <taxon>Panicodae</taxon>
        <taxon>Paniceae</taxon>
        <taxon>Cenchrinae</taxon>
        <taxon>Setaria</taxon>
    </lineage>
</organism>
<dbReference type="HOGENOM" id="CLU_008459_11_0_1"/>
<reference evidence="4" key="2">
    <citation type="submission" date="2018-08" db="UniProtKB">
        <authorList>
            <consortium name="EnsemblPlants"/>
        </authorList>
    </citation>
    <scope>IDENTIFICATION</scope>
    <source>
        <strain evidence="4">Yugu1</strain>
    </source>
</reference>
<accession>K3YLP5</accession>
<dbReference type="AlphaFoldDB" id="K3YLP5"/>
<protein>
    <recommendedName>
        <fullName evidence="1">Protein FAR1-RELATED SEQUENCE</fullName>
    </recommendedName>
</protein>
<dbReference type="PANTHER" id="PTHR31669">
    <property type="entry name" value="PROTEIN FAR1-RELATED SEQUENCE 10-RELATED"/>
    <property type="match status" value="1"/>
</dbReference>
<dbReference type="GO" id="GO:0008270">
    <property type="term" value="F:zinc ion binding"/>
    <property type="evidence" value="ECO:0007669"/>
    <property type="project" value="UniProtKB-UniRule"/>
</dbReference>
<dbReference type="Gramene" id="KQL02262">
    <property type="protein sequence ID" value="KQL02262"/>
    <property type="gene ID" value="SETIT_015169mg"/>
</dbReference>